<proteinExistence type="predicted"/>
<dbReference type="EMBL" id="FVZE01000004">
    <property type="protein sequence ID" value="SLK02519.1"/>
    <property type="molecule type" value="Genomic_DNA"/>
</dbReference>
<accession>A0A1U6I3C9</accession>
<dbReference type="AlphaFoldDB" id="A0A1U6I3C9"/>
<organism evidence="1 2">
    <name type="scientific">Novosphingobium mathurense</name>
    <dbReference type="NCBI Taxonomy" id="428990"/>
    <lineage>
        <taxon>Bacteria</taxon>
        <taxon>Pseudomonadati</taxon>
        <taxon>Pseudomonadota</taxon>
        <taxon>Alphaproteobacteria</taxon>
        <taxon>Sphingomonadales</taxon>
        <taxon>Sphingomonadaceae</taxon>
        <taxon>Novosphingobium</taxon>
    </lineage>
</organism>
<dbReference type="Proteomes" id="UP000190989">
    <property type="component" value="Unassembled WGS sequence"/>
</dbReference>
<dbReference type="STRING" id="428990.SAMN06295987_104100"/>
<name>A0A1U6I3C9_9SPHN</name>
<evidence type="ECO:0000313" key="2">
    <source>
        <dbReference type="Proteomes" id="UP000190989"/>
    </source>
</evidence>
<dbReference type="RefSeq" id="WP_079730802.1">
    <property type="nucleotide sequence ID" value="NZ_FVZE01000004.1"/>
</dbReference>
<reference evidence="2" key="1">
    <citation type="submission" date="2017-02" db="EMBL/GenBank/DDBJ databases">
        <authorList>
            <person name="Varghese N."/>
            <person name="Submissions S."/>
        </authorList>
    </citation>
    <scope>NUCLEOTIDE SEQUENCE [LARGE SCALE GENOMIC DNA]</scope>
    <source>
        <strain evidence="2">SM117</strain>
    </source>
</reference>
<gene>
    <name evidence="1" type="ORF">SAMN06295987_104100</name>
</gene>
<sequence length="61" mass="6356">MHGLGIALIVDTAGVAAFGETAARAGYLRVQTGKQVRQFIIAQLGSIAPVQFIASRESCPV</sequence>
<keyword evidence="2" id="KW-1185">Reference proteome</keyword>
<evidence type="ECO:0000313" key="1">
    <source>
        <dbReference type="EMBL" id="SLK02519.1"/>
    </source>
</evidence>
<protein>
    <submittedName>
        <fullName evidence="1">Uncharacterized protein</fullName>
    </submittedName>
</protein>